<reference evidence="1" key="1">
    <citation type="submission" date="2016-04" db="EMBL/GenBank/DDBJ databases">
        <authorList>
            <person name="Evans L.H."/>
            <person name="Alamgir A."/>
            <person name="Owens N."/>
            <person name="Weber N.D."/>
            <person name="Virtaneva K."/>
            <person name="Barbian K."/>
            <person name="Babar A."/>
            <person name="Rosenke K."/>
        </authorList>
    </citation>
    <scope>NUCLEOTIDE SEQUENCE</scope>
    <source>
        <strain evidence="1">86</strain>
    </source>
</reference>
<dbReference type="Pfam" id="PF19570">
    <property type="entry name" value="DUF6088"/>
    <property type="match status" value="1"/>
</dbReference>
<accession>A0A212K3I1</accession>
<organism evidence="1">
    <name type="scientific">uncultured Eubacteriales bacterium</name>
    <dbReference type="NCBI Taxonomy" id="172733"/>
    <lineage>
        <taxon>Bacteria</taxon>
        <taxon>Bacillati</taxon>
        <taxon>Bacillota</taxon>
        <taxon>Clostridia</taxon>
        <taxon>Eubacteriales</taxon>
        <taxon>environmental samples</taxon>
    </lineage>
</organism>
<dbReference type="AlphaFoldDB" id="A0A212K3I1"/>
<gene>
    <name evidence="1" type="ORF">KL86CLO1_12115</name>
</gene>
<dbReference type="InterPro" id="IPR045738">
    <property type="entry name" value="DUF6088"/>
</dbReference>
<proteinExistence type="predicted"/>
<name>A0A212K3I1_9FIRM</name>
<dbReference type="EMBL" id="FLUN01000001">
    <property type="protein sequence ID" value="SBW06085.1"/>
    <property type="molecule type" value="Genomic_DNA"/>
</dbReference>
<sequence length="82" mass="9723">MKFKHTDNKNEVIGIFYQTALIIQALKALGKENVTDKEIRKLSKALNRSQKQKMLFESRRVTTWVYEDIKQMCMEQTDEQGR</sequence>
<evidence type="ECO:0000313" key="1">
    <source>
        <dbReference type="EMBL" id="SBW06085.1"/>
    </source>
</evidence>
<protein>
    <submittedName>
        <fullName evidence="1">Uncharacterized protein</fullName>
    </submittedName>
</protein>